<accession>A0A0F7S5G9</accession>
<reference evidence="3" key="1">
    <citation type="submission" date="2014-06" db="EMBL/GenBank/DDBJ databases">
        <authorList>
            <person name="Berkman P.J."/>
        </authorList>
    </citation>
    <scope>NUCLEOTIDE SEQUENCE [LARGE SCALE GENOMIC DNA]</scope>
</reference>
<name>A0A0F7S5G9_9BASI</name>
<dbReference type="AlphaFoldDB" id="A0A0F7S5G9"/>
<organism evidence="2 3">
    <name type="scientific">Sporisorium scitamineum</name>
    <dbReference type="NCBI Taxonomy" id="49012"/>
    <lineage>
        <taxon>Eukaryota</taxon>
        <taxon>Fungi</taxon>
        <taxon>Dikarya</taxon>
        <taxon>Basidiomycota</taxon>
        <taxon>Ustilaginomycotina</taxon>
        <taxon>Ustilaginomycetes</taxon>
        <taxon>Ustilaginales</taxon>
        <taxon>Ustilaginaceae</taxon>
        <taxon>Sporisorium</taxon>
    </lineage>
</organism>
<feature type="region of interest" description="Disordered" evidence="1">
    <location>
        <begin position="1"/>
        <end position="22"/>
    </location>
</feature>
<gene>
    <name evidence="2" type="primary">SSCI48980.1</name>
</gene>
<protein>
    <submittedName>
        <fullName evidence="2">Uncharacterized protein</fullName>
    </submittedName>
</protein>
<keyword evidence="3" id="KW-1185">Reference proteome</keyword>
<dbReference type="EMBL" id="CCFA01002894">
    <property type="protein sequence ID" value="CDW98172.1"/>
    <property type="molecule type" value="Genomic_DNA"/>
</dbReference>
<evidence type="ECO:0000256" key="1">
    <source>
        <dbReference type="SAM" id="MobiDB-lite"/>
    </source>
</evidence>
<dbReference type="Proteomes" id="UP000242770">
    <property type="component" value="Unassembled WGS sequence"/>
</dbReference>
<sequence length="46" mass="4865">MGTAASTENNGRPRSQSYSGDSGGFTTAGWNCKHSTALWYSQALPL</sequence>
<evidence type="ECO:0000313" key="2">
    <source>
        <dbReference type="EMBL" id="CDW98172.1"/>
    </source>
</evidence>
<evidence type="ECO:0000313" key="3">
    <source>
        <dbReference type="Proteomes" id="UP000242770"/>
    </source>
</evidence>
<proteinExistence type="predicted"/>